<name>A0ABX1SET9_9PSEU</name>
<dbReference type="InterPro" id="IPR009100">
    <property type="entry name" value="AcylCoA_DH/oxidase_NM_dom_sf"/>
</dbReference>
<evidence type="ECO:0000313" key="1">
    <source>
        <dbReference type="EMBL" id="NMH98698.1"/>
    </source>
</evidence>
<dbReference type="RefSeq" id="WP_169382148.1">
    <property type="nucleotide sequence ID" value="NZ_JAAXLA010000026.1"/>
</dbReference>
<dbReference type="InterPro" id="IPR036250">
    <property type="entry name" value="AcylCo_DH-like_C"/>
</dbReference>
<dbReference type="Proteomes" id="UP000820669">
    <property type="component" value="Unassembled WGS sequence"/>
</dbReference>
<comment type="caution">
    <text evidence="1">The sequence shown here is derived from an EMBL/GenBank/DDBJ whole genome shotgun (WGS) entry which is preliminary data.</text>
</comment>
<dbReference type="Gene3D" id="2.40.110.10">
    <property type="entry name" value="Butyryl-CoA Dehydrogenase, subunit A, domain 2"/>
    <property type="match status" value="1"/>
</dbReference>
<reference evidence="1 2" key="1">
    <citation type="submission" date="2020-04" db="EMBL/GenBank/DDBJ databases">
        <authorList>
            <person name="Klaysubun C."/>
            <person name="Duangmal K."/>
            <person name="Lipun K."/>
        </authorList>
    </citation>
    <scope>NUCLEOTIDE SEQUENCE [LARGE SCALE GENOMIC DNA]</scope>
    <source>
        <strain evidence="1 2">K10HN5</strain>
    </source>
</reference>
<proteinExistence type="predicted"/>
<keyword evidence="2" id="KW-1185">Reference proteome</keyword>
<organism evidence="1 2">
    <name type="scientific">Pseudonocardia acidicola</name>
    <dbReference type="NCBI Taxonomy" id="2724939"/>
    <lineage>
        <taxon>Bacteria</taxon>
        <taxon>Bacillati</taxon>
        <taxon>Actinomycetota</taxon>
        <taxon>Actinomycetes</taxon>
        <taxon>Pseudonocardiales</taxon>
        <taxon>Pseudonocardiaceae</taxon>
        <taxon>Pseudonocardia</taxon>
    </lineage>
</organism>
<dbReference type="InterPro" id="IPR046373">
    <property type="entry name" value="Acyl-CoA_Oxase/DH_mid-dom_sf"/>
</dbReference>
<protein>
    <submittedName>
        <fullName evidence="1">Acyl-CoA/acyl-ACP dehydrogenase</fullName>
    </submittedName>
</protein>
<dbReference type="SUPFAM" id="SSF47203">
    <property type="entry name" value="Acyl-CoA dehydrogenase C-terminal domain-like"/>
    <property type="match status" value="1"/>
</dbReference>
<dbReference type="SUPFAM" id="SSF56645">
    <property type="entry name" value="Acyl-CoA dehydrogenase NM domain-like"/>
    <property type="match status" value="1"/>
</dbReference>
<evidence type="ECO:0000313" key="2">
    <source>
        <dbReference type="Proteomes" id="UP000820669"/>
    </source>
</evidence>
<dbReference type="EMBL" id="JAAXLA010000026">
    <property type="protein sequence ID" value="NMH98698.1"/>
    <property type="molecule type" value="Genomic_DNA"/>
</dbReference>
<sequence>MSLVAAELPVAEIRGFFGPRAAAVDRCEVDVRDGLRFLAERGLLGHPELRVSFELIRLVARSDLASAFSLWAHTMVVQCVAASPSPRMRATADQLRRATVWGSTAMAPAIKHMAGLGELPVTFRRDGDILVLDGRIPWASNLFGRDLVVALAARGEDGERLVLAVTGENPGLSLGGPQDLLAMSATASSDLVLRGARVEPQAVISTDFVGYLKAMKPRLLILQTAFCLGLAAEALTAAEAWPARTMAGYHDDHAALAQQFADLDQRAAALVEALAPVREVVQTRLQAGRLAQAAVELELRIAGGAGFAAGSPTARRYREAAFLPVQTPTEGQLQAELR</sequence>
<accession>A0ABX1SET9</accession>
<gene>
    <name evidence="1" type="ORF">HF526_15480</name>
</gene>